<comment type="similarity">
    <text evidence="1">Belongs to the AB hydrolase superfamily. AB hydrolase 2 family.</text>
</comment>
<dbReference type="OrthoDB" id="595091at2"/>
<reference evidence="4 5" key="1">
    <citation type="submission" date="2013-02" db="EMBL/GenBank/DDBJ databases">
        <title>A novel strain isolated from Lonar lake, Maharashtra, India.</title>
        <authorList>
            <person name="Singh A."/>
        </authorList>
    </citation>
    <scope>NUCLEOTIDE SEQUENCE [LARGE SCALE GENOMIC DNA]</scope>
    <source>
        <strain evidence="4 5">AK24</strain>
    </source>
</reference>
<evidence type="ECO:0000259" key="3">
    <source>
        <dbReference type="Pfam" id="PF02230"/>
    </source>
</evidence>
<dbReference type="STRING" id="1232681.ADIS_1839"/>
<evidence type="ECO:0000313" key="5">
    <source>
        <dbReference type="Proteomes" id="UP000013909"/>
    </source>
</evidence>
<comment type="caution">
    <text evidence="4">The sequence shown here is derived from an EMBL/GenBank/DDBJ whole genome shotgun (WGS) entry which is preliminary data.</text>
</comment>
<feature type="domain" description="Phospholipase/carboxylesterase/thioesterase" evidence="3">
    <location>
        <begin position="20"/>
        <end position="215"/>
    </location>
</feature>
<dbReference type="SUPFAM" id="SSF53474">
    <property type="entry name" value="alpha/beta-Hydrolases"/>
    <property type="match status" value="1"/>
</dbReference>
<protein>
    <recommendedName>
        <fullName evidence="3">Phospholipase/carboxylesterase/thioesterase domain-containing protein</fullName>
    </recommendedName>
</protein>
<dbReference type="InterPro" id="IPR029058">
    <property type="entry name" value="AB_hydrolase_fold"/>
</dbReference>
<dbReference type="AlphaFoldDB" id="R7ZU24"/>
<keyword evidence="5" id="KW-1185">Reference proteome</keyword>
<evidence type="ECO:0000256" key="2">
    <source>
        <dbReference type="ARBA" id="ARBA00022801"/>
    </source>
</evidence>
<dbReference type="Proteomes" id="UP000013909">
    <property type="component" value="Unassembled WGS sequence"/>
</dbReference>
<dbReference type="PATRIC" id="fig|1288963.3.peg.1828"/>
<proteinExistence type="inferred from homology"/>
<dbReference type="RefSeq" id="WP_010853977.1">
    <property type="nucleotide sequence ID" value="NZ_AQHR01000050.1"/>
</dbReference>
<dbReference type="PANTHER" id="PTHR10655">
    <property type="entry name" value="LYSOPHOSPHOLIPASE-RELATED"/>
    <property type="match status" value="1"/>
</dbReference>
<gene>
    <name evidence="4" type="ORF">ADIS_1839</name>
</gene>
<accession>R7ZU24</accession>
<name>R7ZU24_9BACT</name>
<organism evidence="4 5">
    <name type="scientific">Lunatimonas lonarensis</name>
    <dbReference type="NCBI Taxonomy" id="1232681"/>
    <lineage>
        <taxon>Bacteria</taxon>
        <taxon>Pseudomonadati</taxon>
        <taxon>Bacteroidota</taxon>
        <taxon>Cytophagia</taxon>
        <taxon>Cytophagales</taxon>
        <taxon>Cyclobacteriaceae</taxon>
    </lineage>
</organism>
<dbReference type="EMBL" id="AQHR01000050">
    <property type="protein sequence ID" value="EON77620.1"/>
    <property type="molecule type" value="Genomic_DNA"/>
</dbReference>
<keyword evidence="2" id="KW-0378">Hydrolase</keyword>
<dbReference type="InterPro" id="IPR003140">
    <property type="entry name" value="PLipase/COase/thioEstase"/>
</dbReference>
<evidence type="ECO:0000313" key="4">
    <source>
        <dbReference type="EMBL" id="EON77620.1"/>
    </source>
</evidence>
<sequence>MDGFHRAATRFSFEKNYLAATKPTGKESDLWLVLHGYGQLAPYFLHKFRHLVAPDRLIVAPEGINRFYQEGYSGRVGANWMTSHERENDIANCNHYLDGVVNDCLEQIGPAPRIHLLGFSQGAATASRWVAHTSHPITSLTLWGGGLAHDLDLDTFRKKISATNIFLVVGRQDTFLTPSKIQEQEALWKHLQPMHTSTIQYEGGHELMPHVLADIFNRCV</sequence>
<dbReference type="Gene3D" id="3.40.50.1820">
    <property type="entry name" value="alpha/beta hydrolase"/>
    <property type="match status" value="1"/>
</dbReference>
<dbReference type="InterPro" id="IPR050565">
    <property type="entry name" value="LYPA1-2/EST-like"/>
</dbReference>
<dbReference type="Pfam" id="PF02230">
    <property type="entry name" value="Abhydrolase_2"/>
    <property type="match status" value="1"/>
</dbReference>
<dbReference type="GO" id="GO:0016787">
    <property type="term" value="F:hydrolase activity"/>
    <property type="evidence" value="ECO:0007669"/>
    <property type="project" value="UniProtKB-KW"/>
</dbReference>
<dbReference type="PANTHER" id="PTHR10655:SF17">
    <property type="entry name" value="LYSOPHOSPHOLIPASE-LIKE PROTEIN 1"/>
    <property type="match status" value="1"/>
</dbReference>
<evidence type="ECO:0000256" key="1">
    <source>
        <dbReference type="ARBA" id="ARBA00006499"/>
    </source>
</evidence>